<feature type="compositionally biased region" description="Basic residues" evidence="1">
    <location>
        <begin position="331"/>
        <end position="342"/>
    </location>
</feature>
<dbReference type="Proteomes" id="UP000789595">
    <property type="component" value="Unassembled WGS sequence"/>
</dbReference>
<feature type="region of interest" description="Disordered" evidence="1">
    <location>
        <begin position="235"/>
        <end position="357"/>
    </location>
</feature>
<keyword evidence="3" id="KW-1185">Reference proteome</keyword>
<reference evidence="2" key="1">
    <citation type="submission" date="2021-11" db="EMBL/GenBank/DDBJ databases">
        <authorList>
            <consortium name="Genoscope - CEA"/>
            <person name="William W."/>
        </authorList>
    </citation>
    <scope>NUCLEOTIDE SEQUENCE</scope>
</reference>
<evidence type="ECO:0000313" key="2">
    <source>
        <dbReference type="EMBL" id="CAH0375362.1"/>
    </source>
</evidence>
<feature type="region of interest" description="Disordered" evidence="1">
    <location>
        <begin position="372"/>
        <end position="402"/>
    </location>
</feature>
<feature type="non-terminal residue" evidence="2">
    <location>
        <position position="1"/>
    </location>
</feature>
<evidence type="ECO:0000313" key="3">
    <source>
        <dbReference type="Proteomes" id="UP000789595"/>
    </source>
</evidence>
<organism evidence="2 3">
    <name type="scientific">Pelagomonas calceolata</name>
    <dbReference type="NCBI Taxonomy" id="35677"/>
    <lineage>
        <taxon>Eukaryota</taxon>
        <taxon>Sar</taxon>
        <taxon>Stramenopiles</taxon>
        <taxon>Ochrophyta</taxon>
        <taxon>Pelagophyceae</taxon>
        <taxon>Pelagomonadales</taxon>
        <taxon>Pelagomonadaceae</taxon>
        <taxon>Pelagomonas</taxon>
    </lineage>
</organism>
<feature type="region of interest" description="Disordered" evidence="1">
    <location>
        <begin position="632"/>
        <end position="652"/>
    </location>
</feature>
<gene>
    <name evidence="2" type="ORF">PECAL_4P26940</name>
</gene>
<sequence length="652" mass="73131">PQHTARRQRIYMTHMDNLLALVRRLDRRRRLPLDDLLLRQLLFVRGALLVLSIQVKGRPVEEQVARRQHEHDAQHLEERDEDRLQVRQRDLLELLQLRPKDPRREDERAEPVPQQRPKQRGEHQAHDLEPELVVGERREVDGGVDLRQHVPGAEADAADAHEEREEERVVLRQPLHPGPALVVHEEDGDHLRGLHQKYGGVQQVRQERRGPHRRDEREGVVLVAGVVGELAGPRLALEPHHGPQGRVAHARGRHLDGPPHAVDVDGALARHAGADRRVEQGPERPDRVHRLEGRRVREGERRDDEQPARGPRRVRGGDAGVGVARDAARAPARRHHLPFRRPRALERQRRQRVGRDHALQDHDLLLLQGRQQGASPLPDQVHHGPDRRRPRRERRRDGRVARPDHLRAVRVVQAPQQLLGGRHRILRRLAAELLVVDVAQAPVDLPHLDLHLALHPQRDVLDGAGLGQEARLAPLLAPPDLLLEPLLLLRGHVLLGGVDAGLAPLPGVAVRVLERLLLGVQDRLRARVALGRGELGPGVRVPALAGGVRVAVPGEERQADVGLLQGAHVVAAVAAHEDGGRVVQRLQRPADPGLALGRHAREDVHAARDGPPHRLLVVRRGRGRAEGLLRDHQGAARGERRDVRRRERDGRA</sequence>
<name>A0A8J2SVT6_9STRA</name>
<accession>A0A8J2SVT6</accession>
<feature type="region of interest" description="Disordered" evidence="1">
    <location>
        <begin position="95"/>
        <end position="165"/>
    </location>
</feature>
<feature type="compositionally biased region" description="Basic and acidic residues" evidence="1">
    <location>
        <begin position="272"/>
        <end position="307"/>
    </location>
</feature>
<feature type="compositionally biased region" description="Basic residues" evidence="1">
    <location>
        <begin position="385"/>
        <end position="394"/>
    </location>
</feature>
<dbReference type="EMBL" id="CAKKNE010000004">
    <property type="protein sequence ID" value="CAH0375362.1"/>
    <property type="molecule type" value="Genomic_DNA"/>
</dbReference>
<feature type="non-terminal residue" evidence="2">
    <location>
        <position position="652"/>
    </location>
</feature>
<feature type="compositionally biased region" description="Basic and acidic residues" evidence="1">
    <location>
        <begin position="95"/>
        <end position="110"/>
    </location>
</feature>
<proteinExistence type="predicted"/>
<feature type="compositionally biased region" description="Basic and acidic residues" evidence="1">
    <location>
        <begin position="119"/>
        <end position="148"/>
    </location>
</feature>
<evidence type="ECO:0000256" key="1">
    <source>
        <dbReference type="SAM" id="MobiDB-lite"/>
    </source>
</evidence>
<comment type="caution">
    <text evidence="2">The sequence shown here is derived from an EMBL/GenBank/DDBJ whole genome shotgun (WGS) entry which is preliminary data.</text>
</comment>
<dbReference type="AlphaFoldDB" id="A0A8J2SVT6"/>
<feature type="compositionally biased region" description="Basic and acidic residues" evidence="1">
    <location>
        <begin position="343"/>
        <end position="357"/>
    </location>
</feature>
<protein>
    <submittedName>
        <fullName evidence="2">Uncharacterized protein</fullName>
    </submittedName>
</protein>